<dbReference type="InterPro" id="IPR049278">
    <property type="entry name" value="MS_channel_C"/>
</dbReference>
<feature type="transmembrane region" description="Helical" evidence="8">
    <location>
        <begin position="433"/>
        <end position="453"/>
    </location>
</feature>
<dbReference type="GO" id="GO:0008381">
    <property type="term" value="F:mechanosensitive monoatomic ion channel activity"/>
    <property type="evidence" value="ECO:0007669"/>
    <property type="project" value="UniProtKB-ARBA"/>
</dbReference>
<evidence type="ECO:0000256" key="1">
    <source>
        <dbReference type="ARBA" id="ARBA00004651"/>
    </source>
</evidence>
<evidence type="ECO:0000256" key="7">
    <source>
        <dbReference type="SAM" id="MobiDB-lite"/>
    </source>
</evidence>
<evidence type="ECO:0000313" key="11">
    <source>
        <dbReference type="EMBL" id="RMC37576.1"/>
    </source>
</evidence>
<comment type="subcellular location">
    <subcellularLocation>
        <location evidence="1">Cell membrane</location>
        <topology evidence="1">Multi-pass membrane protein</topology>
    </subcellularLocation>
</comment>
<feature type="transmembrane region" description="Helical" evidence="8">
    <location>
        <begin position="288"/>
        <end position="308"/>
    </location>
</feature>
<dbReference type="SUPFAM" id="SSF82861">
    <property type="entry name" value="Mechanosensitive channel protein MscS (YggB), transmembrane region"/>
    <property type="match status" value="1"/>
</dbReference>
<dbReference type="OrthoDB" id="9792218at2"/>
<proteinExistence type="inferred from homology"/>
<evidence type="ECO:0000256" key="5">
    <source>
        <dbReference type="ARBA" id="ARBA00022989"/>
    </source>
</evidence>
<keyword evidence="6 8" id="KW-0472">Membrane</keyword>
<evidence type="ECO:0000259" key="9">
    <source>
        <dbReference type="Pfam" id="PF00924"/>
    </source>
</evidence>
<feature type="domain" description="Mechanosensitive ion channel MscS" evidence="9">
    <location>
        <begin position="456"/>
        <end position="522"/>
    </location>
</feature>
<dbReference type="InterPro" id="IPR011014">
    <property type="entry name" value="MscS_channel_TM-2"/>
</dbReference>
<dbReference type="AlphaFoldDB" id="A0A3M0MIJ3"/>
<dbReference type="EMBL" id="QOKZ01000001">
    <property type="protein sequence ID" value="RMC37576.1"/>
    <property type="molecule type" value="Genomic_DNA"/>
</dbReference>
<keyword evidence="5 8" id="KW-1133">Transmembrane helix</keyword>
<feature type="transmembrane region" description="Helical" evidence="8">
    <location>
        <begin position="339"/>
        <end position="357"/>
    </location>
</feature>
<name>A0A3M0MIJ3_9RHOB</name>
<protein>
    <submittedName>
        <fullName evidence="11">Mechanosensitive ion channel family protein</fullName>
    </submittedName>
</protein>
<dbReference type="Pfam" id="PF21082">
    <property type="entry name" value="MS_channel_3rd"/>
    <property type="match status" value="1"/>
</dbReference>
<keyword evidence="12" id="KW-1185">Reference proteome</keyword>
<dbReference type="GO" id="GO:0005886">
    <property type="term" value="C:plasma membrane"/>
    <property type="evidence" value="ECO:0007669"/>
    <property type="project" value="UniProtKB-SubCell"/>
</dbReference>
<dbReference type="Gene3D" id="3.30.70.100">
    <property type="match status" value="1"/>
</dbReference>
<dbReference type="SUPFAM" id="SSF50182">
    <property type="entry name" value="Sm-like ribonucleoproteins"/>
    <property type="match status" value="1"/>
</dbReference>
<dbReference type="InterPro" id="IPR006685">
    <property type="entry name" value="MscS_channel_2nd"/>
</dbReference>
<dbReference type="PANTHER" id="PTHR43634:SF2">
    <property type="entry name" value="LOW CONDUCTANCE MECHANOSENSITIVE CHANNEL YNAI"/>
    <property type="match status" value="1"/>
</dbReference>
<dbReference type="InterPro" id="IPR010920">
    <property type="entry name" value="LSM_dom_sf"/>
</dbReference>
<dbReference type="Pfam" id="PF00924">
    <property type="entry name" value="MS_channel_2nd"/>
    <property type="match status" value="1"/>
</dbReference>
<dbReference type="InterPro" id="IPR023408">
    <property type="entry name" value="MscS_beta-dom_sf"/>
</dbReference>
<evidence type="ECO:0000259" key="10">
    <source>
        <dbReference type="Pfam" id="PF21082"/>
    </source>
</evidence>
<comment type="similarity">
    <text evidence="2">Belongs to the MscS (TC 1.A.23) family.</text>
</comment>
<dbReference type="PANTHER" id="PTHR43634">
    <property type="entry name" value="OW CONDUCTANCE MECHANOSENSITIVE CHANNEL"/>
    <property type="match status" value="1"/>
</dbReference>
<organism evidence="11 12">
    <name type="scientific">Paracoccus alkanivorans</name>
    <dbReference type="NCBI Taxonomy" id="2116655"/>
    <lineage>
        <taxon>Bacteria</taxon>
        <taxon>Pseudomonadati</taxon>
        <taxon>Pseudomonadota</taxon>
        <taxon>Alphaproteobacteria</taxon>
        <taxon>Rhodobacterales</taxon>
        <taxon>Paracoccaceae</taxon>
        <taxon>Paracoccus</taxon>
    </lineage>
</organism>
<keyword evidence="3" id="KW-1003">Cell membrane</keyword>
<dbReference type="SUPFAM" id="SSF82689">
    <property type="entry name" value="Mechanosensitive channel protein MscS (YggB), C-terminal domain"/>
    <property type="match status" value="1"/>
</dbReference>
<reference evidence="11 12" key="1">
    <citation type="submission" date="2018-07" db="EMBL/GenBank/DDBJ databases">
        <authorList>
            <person name="Zhang Y."/>
            <person name="Wang L."/>
            <person name="Ma S."/>
        </authorList>
    </citation>
    <scope>NUCLEOTIDE SEQUENCE [LARGE SCALE GENOMIC DNA]</scope>
    <source>
        <strain evidence="11 12">4-2</strain>
    </source>
</reference>
<evidence type="ECO:0000256" key="6">
    <source>
        <dbReference type="ARBA" id="ARBA00023136"/>
    </source>
</evidence>
<accession>A0A3M0MIJ3</accession>
<sequence length="692" mass="77161">MATMRSFLRAIDQIGAGSMDQFGTAASLIVSTRESRGERINRPDYAHLLFRVIDRLTFRLWELPNSPQGDRVIATLAQAGTQETFELAFQYIDGAWFIDPPPVPELEKTLERLRTARDEAEDTVTPSPQELRTPRDTFKTFLLGMQNFGSEPDNPAFATLDTSGMTEVVRRQEAPLLAGYILQVLHRIGYVYWQEIPDDPDSRIPYVHFQHPEGDIVVAPVETENGVIWQFTPDTLASIRAVYAAVDDLPMPPDIETVMQPDVFFQMRGFVRATLPSLLNRAGPLEQWQWVAAFAALIAGSGLGIWVSRIVFRIFGQKTANIEEEGYPQADFIREIVKWSIRAVVLGITMLVVLYNLGLPDVVATVAASTAWSLVVFGCVPIAWQGIAAAVDSYGRNRRLPAHQITLLSFLSGLVRMGIIVFAVLVLAELLGLPYQGVIAGLGIGGLAIALAAQPTLQNFLAGFTLFADRPLEVGDFCRFGDMIGTIEHIGMRSTRIRSPDRTVITVPNSDFANMKLENFSKRDRIHLNTTLQLRYETTPDQLRFVLAELRKLMIAHPKVAADPLRVRFIGFGAHSLDIEIYTYLLTSDYGESRAIQEDLFLRIMTVVEGAGAQFAFPSAVHYQAQDVAPDAERVHQAEQAISAWRKENHLPFPDYAWQEKAELSNSLDYPPEGSAVAEEMQPLPFEKAQKS</sequence>
<evidence type="ECO:0000313" key="12">
    <source>
        <dbReference type="Proteomes" id="UP000273516"/>
    </source>
</evidence>
<feature type="domain" description="Mechanosensitive ion channel MscS C-terminal" evidence="10">
    <location>
        <begin position="529"/>
        <end position="614"/>
    </location>
</feature>
<dbReference type="Proteomes" id="UP000273516">
    <property type="component" value="Unassembled WGS sequence"/>
</dbReference>
<evidence type="ECO:0000256" key="2">
    <source>
        <dbReference type="ARBA" id="ARBA00008017"/>
    </source>
</evidence>
<evidence type="ECO:0000256" key="8">
    <source>
        <dbReference type="SAM" id="Phobius"/>
    </source>
</evidence>
<dbReference type="Gene3D" id="1.10.287.1260">
    <property type="match status" value="1"/>
</dbReference>
<gene>
    <name evidence="11" type="ORF">C9E81_02155</name>
</gene>
<feature type="region of interest" description="Disordered" evidence="7">
    <location>
        <begin position="667"/>
        <end position="692"/>
    </location>
</feature>
<feature type="transmembrane region" description="Helical" evidence="8">
    <location>
        <begin position="405"/>
        <end position="427"/>
    </location>
</feature>
<dbReference type="Gene3D" id="2.30.30.60">
    <property type="match status" value="1"/>
</dbReference>
<evidence type="ECO:0000256" key="3">
    <source>
        <dbReference type="ARBA" id="ARBA00022475"/>
    </source>
</evidence>
<keyword evidence="4 8" id="KW-0812">Transmembrane</keyword>
<comment type="caution">
    <text evidence="11">The sequence shown here is derived from an EMBL/GenBank/DDBJ whole genome shotgun (WGS) entry which is preliminary data.</text>
</comment>
<evidence type="ECO:0000256" key="4">
    <source>
        <dbReference type="ARBA" id="ARBA00022692"/>
    </source>
</evidence>
<dbReference type="InterPro" id="IPR011066">
    <property type="entry name" value="MscS_channel_C_sf"/>
</dbReference>
<dbReference type="InterPro" id="IPR045042">
    <property type="entry name" value="YnaI-like"/>
</dbReference>
<feature type="transmembrane region" description="Helical" evidence="8">
    <location>
        <begin position="363"/>
        <end position="384"/>
    </location>
</feature>